<organism evidence="2 3">
    <name type="scientific">Nibrella viscosa</name>
    <dbReference type="NCBI Taxonomy" id="1084524"/>
    <lineage>
        <taxon>Bacteria</taxon>
        <taxon>Pseudomonadati</taxon>
        <taxon>Bacteroidota</taxon>
        <taxon>Cytophagia</taxon>
        <taxon>Cytophagales</taxon>
        <taxon>Spirosomataceae</taxon>
        <taxon>Nibrella</taxon>
    </lineage>
</organism>
<comment type="caution">
    <text evidence="2">The sequence shown here is derived from an EMBL/GenBank/DDBJ whole genome shotgun (WGS) entry which is preliminary data.</text>
</comment>
<protein>
    <submittedName>
        <fullName evidence="2">Uncharacterized protein</fullName>
    </submittedName>
</protein>
<keyword evidence="3" id="KW-1185">Reference proteome</keyword>
<proteinExistence type="predicted"/>
<dbReference type="EMBL" id="BAABHB010000013">
    <property type="protein sequence ID" value="GAA4415849.1"/>
    <property type="molecule type" value="Genomic_DNA"/>
</dbReference>
<sequence length="108" mass="12104">MKPDQETWINTVLSSLDDLERTSPNPFLLAKIRHKLAADNGMVLVPKRTVWLAAATFALLTLLNWSLLNRPATASATTTQASIKAFVEDMQLYPTVPQLYDTWNGPNY</sequence>
<dbReference type="RefSeq" id="WP_345270474.1">
    <property type="nucleotide sequence ID" value="NZ_BAABHB010000013.1"/>
</dbReference>
<feature type="transmembrane region" description="Helical" evidence="1">
    <location>
        <begin position="50"/>
        <end position="68"/>
    </location>
</feature>
<dbReference type="Proteomes" id="UP001500936">
    <property type="component" value="Unassembled WGS sequence"/>
</dbReference>
<keyword evidence="1" id="KW-0812">Transmembrane</keyword>
<reference evidence="3" key="1">
    <citation type="journal article" date="2019" name="Int. J. Syst. Evol. Microbiol.">
        <title>The Global Catalogue of Microorganisms (GCM) 10K type strain sequencing project: providing services to taxonomists for standard genome sequencing and annotation.</title>
        <authorList>
            <consortium name="The Broad Institute Genomics Platform"/>
            <consortium name="The Broad Institute Genome Sequencing Center for Infectious Disease"/>
            <person name="Wu L."/>
            <person name="Ma J."/>
        </authorList>
    </citation>
    <scope>NUCLEOTIDE SEQUENCE [LARGE SCALE GENOMIC DNA]</scope>
    <source>
        <strain evidence="3">JCM 17925</strain>
    </source>
</reference>
<evidence type="ECO:0000313" key="3">
    <source>
        <dbReference type="Proteomes" id="UP001500936"/>
    </source>
</evidence>
<name>A0ABP8KT63_9BACT</name>
<evidence type="ECO:0000313" key="2">
    <source>
        <dbReference type="EMBL" id="GAA4415849.1"/>
    </source>
</evidence>
<keyword evidence="1" id="KW-0472">Membrane</keyword>
<accession>A0ABP8KT63</accession>
<keyword evidence="1" id="KW-1133">Transmembrane helix</keyword>
<evidence type="ECO:0000256" key="1">
    <source>
        <dbReference type="SAM" id="Phobius"/>
    </source>
</evidence>
<gene>
    <name evidence="2" type="ORF">GCM10023187_46720</name>
</gene>